<dbReference type="Proteomes" id="UP000813461">
    <property type="component" value="Unassembled WGS sequence"/>
</dbReference>
<protein>
    <submittedName>
        <fullName evidence="2">Heterokaryon incompatibility protein-domain-containing protein</fullName>
    </submittedName>
</protein>
<gene>
    <name evidence="2" type="ORF">FB567DRAFT_179810</name>
</gene>
<sequence>MALVSLYDTFQLPEGKKSIRVVRLNRQAPVGLGVELEFRVVELDAASFDYTALSYVWGNPEPTACVLIDNYPMEITSNLNEFLLEMQCQYRFEWFWIDALCINQTDIEEKNHQVQMMGEIYQRASKVMIWLGNWTWNPQLIPQLLDKVAKVLKLSDNNGEGSYPGYTTAELDAIRDICHRPYWQRVWTVQERILAPKLSIACGSMHIEWEHFSSNLERHMVDIFTQDTEDLRALNMTIRNSPAMQIINKKSSWEYQRNNQGVTIENLLFQYRLLQATDPRDRIYGLLALVTPPAKWWLEANPDYKEPTPILADYSKTAVELYESILTLKYPQGAKTKSIDAEIVAEILPATLDLDPGHEKVKEIINKFLPNRRDPAGIGA</sequence>
<comment type="caution">
    <text evidence="2">The sequence shown here is derived from an EMBL/GenBank/DDBJ whole genome shotgun (WGS) entry which is preliminary data.</text>
</comment>
<dbReference type="EMBL" id="JAGMVJ010000002">
    <property type="protein sequence ID" value="KAH7093738.1"/>
    <property type="molecule type" value="Genomic_DNA"/>
</dbReference>
<dbReference type="Pfam" id="PF06985">
    <property type="entry name" value="HET"/>
    <property type="match status" value="1"/>
</dbReference>
<organism evidence="2 3">
    <name type="scientific">Paraphoma chrysanthemicola</name>
    <dbReference type="NCBI Taxonomy" id="798071"/>
    <lineage>
        <taxon>Eukaryota</taxon>
        <taxon>Fungi</taxon>
        <taxon>Dikarya</taxon>
        <taxon>Ascomycota</taxon>
        <taxon>Pezizomycotina</taxon>
        <taxon>Dothideomycetes</taxon>
        <taxon>Pleosporomycetidae</taxon>
        <taxon>Pleosporales</taxon>
        <taxon>Pleosporineae</taxon>
        <taxon>Phaeosphaeriaceae</taxon>
        <taxon>Paraphoma</taxon>
    </lineage>
</organism>
<dbReference type="AlphaFoldDB" id="A0A8K0W3S1"/>
<name>A0A8K0W3S1_9PLEO</name>
<dbReference type="PANTHER" id="PTHR24148">
    <property type="entry name" value="ANKYRIN REPEAT DOMAIN-CONTAINING PROTEIN 39 HOMOLOG-RELATED"/>
    <property type="match status" value="1"/>
</dbReference>
<evidence type="ECO:0000259" key="1">
    <source>
        <dbReference type="Pfam" id="PF06985"/>
    </source>
</evidence>
<feature type="domain" description="Heterokaryon incompatibility" evidence="1">
    <location>
        <begin position="50"/>
        <end position="191"/>
    </location>
</feature>
<keyword evidence="3" id="KW-1185">Reference proteome</keyword>
<proteinExistence type="predicted"/>
<dbReference type="OrthoDB" id="194358at2759"/>
<evidence type="ECO:0000313" key="2">
    <source>
        <dbReference type="EMBL" id="KAH7093738.1"/>
    </source>
</evidence>
<reference evidence="2" key="1">
    <citation type="journal article" date="2021" name="Nat. Commun.">
        <title>Genetic determinants of endophytism in the Arabidopsis root mycobiome.</title>
        <authorList>
            <person name="Mesny F."/>
            <person name="Miyauchi S."/>
            <person name="Thiergart T."/>
            <person name="Pickel B."/>
            <person name="Atanasova L."/>
            <person name="Karlsson M."/>
            <person name="Huettel B."/>
            <person name="Barry K.W."/>
            <person name="Haridas S."/>
            <person name="Chen C."/>
            <person name="Bauer D."/>
            <person name="Andreopoulos W."/>
            <person name="Pangilinan J."/>
            <person name="LaButti K."/>
            <person name="Riley R."/>
            <person name="Lipzen A."/>
            <person name="Clum A."/>
            <person name="Drula E."/>
            <person name="Henrissat B."/>
            <person name="Kohler A."/>
            <person name="Grigoriev I.V."/>
            <person name="Martin F.M."/>
            <person name="Hacquard S."/>
        </authorList>
    </citation>
    <scope>NUCLEOTIDE SEQUENCE</scope>
    <source>
        <strain evidence="2">MPI-SDFR-AT-0120</strain>
    </source>
</reference>
<evidence type="ECO:0000313" key="3">
    <source>
        <dbReference type="Proteomes" id="UP000813461"/>
    </source>
</evidence>
<dbReference type="PANTHER" id="PTHR24148:SF64">
    <property type="entry name" value="HETEROKARYON INCOMPATIBILITY DOMAIN-CONTAINING PROTEIN"/>
    <property type="match status" value="1"/>
</dbReference>
<accession>A0A8K0W3S1</accession>
<dbReference type="InterPro" id="IPR052895">
    <property type="entry name" value="HetReg/Transcr_Mod"/>
</dbReference>
<dbReference type="InterPro" id="IPR010730">
    <property type="entry name" value="HET"/>
</dbReference>